<dbReference type="EMBL" id="CAJNOR010015734">
    <property type="protein sequence ID" value="CAF1683117.1"/>
    <property type="molecule type" value="Genomic_DNA"/>
</dbReference>
<keyword evidence="3" id="KW-1185">Reference proteome</keyword>
<feature type="non-terminal residue" evidence="1">
    <location>
        <position position="1"/>
    </location>
</feature>
<dbReference type="Proteomes" id="UP000663828">
    <property type="component" value="Unassembled WGS sequence"/>
</dbReference>
<dbReference type="OrthoDB" id="10053660at2759"/>
<evidence type="ECO:0000313" key="4">
    <source>
        <dbReference type="Proteomes" id="UP000663852"/>
    </source>
</evidence>
<protein>
    <submittedName>
        <fullName evidence="1">Uncharacterized protein</fullName>
    </submittedName>
</protein>
<proteinExistence type="predicted"/>
<dbReference type="AlphaFoldDB" id="A0A815WF17"/>
<organism evidence="1 4">
    <name type="scientific">Adineta ricciae</name>
    <name type="common">Rotifer</name>
    <dbReference type="NCBI Taxonomy" id="249248"/>
    <lineage>
        <taxon>Eukaryota</taxon>
        <taxon>Metazoa</taxon>
        <taxon>Spiralia</taxon>
        <taxon>Gnathifera</taxon>
        <taxon>Rotifera</taxon>
        <taxon>Eurotatoria</taxon>
        <taxon>Bdelloidea</taxon>
        <taxon>Adinetida</taxon>
        <taxon>Adinetidae</taxon>
        <taxon>Adineta</taxon>
    </lineage>
</organism>
<reference evidence="1" key="1">
    <citation type="submission" date="2021-02" db="EMBL/GenBank/DDBJ databases">
        <authorList>
            <person name="Nowell W R."/>
        </authorList>
    </citation>
    <scope>NUCLEOTIDE SEQUENCE</scope>
</reference>
<name>A0A815WF17_ADIRI</name>
<evidence type="ECO:0000313" key="2">
    <source>
        <dbReference type="EMBL" id="CAF1683117.1"/>
    </source>
</evidence>
<gene>
    <name evidence="1" type="ORF">EDS130_LOCUS45598</name>
    <name evidence="2" type="ORF">XAT740_LOCUS61100</name>
</gene>
<dbReference type="EMBL" id="CAJNOJ010001170">
    <property type="protein sequence ID" value="CAF1545080.1"/>
    <property type="molecule type" value="Genomic_DNA"/>
</dbReference>
<sequence length="92" mass="10764">STYPNDNTQIFCDNVTLINYKPSFARGIPSHVCLLNLKECQIEMPIDDQFWSIIPTLFRLNRLTILSYSDIYQDQLQCLLDRAPNIHYLNVN</sequence>
<evidence type="ECO:0000313" key="3">
    <source>
        <dbReference type="Proteomes" id="UP000663828"/>
    </source>
</evidence>
<evidence type="ECO:0000313" key="1">
    <source>
        <dbReference type="EMBL" id="CAF1545080.1"/>
    </source>
</evidence>
<accession>A0A815WF17</accession>
<dbReference type="Proteomes" id="UP000663852">
    <property type="component" value="Unassembled WGS sequence"/>
</dbReference>
<comment type="caution">
    <text evidence="1">The sequence shown here is derived from an EMBL/GenBank/DDBJ whole genome shotgun (WGS) entry which is preliminary data.</text>
</comment>